<keyword evidence="5" id="KW-0406">Ion transport</keyword>
<dbReference type="InterPro" id="IPR027470">
    <property type="entry name" value="Cation_efflux_CTD"/>
</dbReference>
<dbReference type="Gene3D" id="1.20.1510.10">
    <property type="entry name" value="Cation efflux protein transmembrane domain"/>
    <property type="match status" value="1"/>
</dbReference>
<dbReference type="NCBIfam" id="TIGR01297">
    <property type="entry name" value="CDF"/>
    <property type="match status" value="1"/>
</dbReference>
<dbReference type="InterPro" id="IPR027469">
    <property type="entry name" value="Cation_efflux_TMD_sf"/>
</dbReference>
<feature type="transmembrane region" description="Helical" evidence="8">
    <location>
        <begin position="294"/>
        <end position="316"/>
    </location>
</feature>
<dbReference type="InterPro" id="IPR058533">
    <property type="entry name" value="Cation_efflux_TM"/>
</dbReference>
<dbReference type="InterPro" id="IPR050291">
    <property type="entry name" value="CDF_Transporter"/>
</dbReference>
<dbReference type="Pfam" id="PF16916">
    <property type="entry name" value="ZT_dimer"/>
    <property type="match status" value="1"/>
</dbReference>
<dbReference type="GO" id="GO:0008324">
    <property type="term" value="F:monoatomic cation transmembrane transporter activity"/>
    <property type="evidence" value="ECO:0007669"/>
    <property type="project" value="InterPro"/>
</dbReference>
<dbReference type="GO" id="GO:0098771">
    <property type="term" value="P:inorganic ion homeostasis"/>
    <property type="evidence" value="ECO:0007669"/>
    <property type="project" value="UniProtKB-ARBA"/>
</dbReference>
<reference evidence="11" key="1">
    <citation type="journal article" date="2023" name="Mol. Phylogenet. Evol.">
        <title>Genome-scale phylogeny and comparative genomics of the fungal order Sordariales.</title>
        <authorList>
            <person name="Hensen N."/>
            <person name="Bonometti L."/>
            <person name="Westerberg I."/>
            <person name="Brannstrom I.O."/>
            <person name="Guillou S."/>
            <person name="Cros-Aarteil S."/>
            <person name="Calhoun S."/>
            <person name="Haridas S."/>
            <person name="Kuo A."/>
            <person name="Mondo S."/>
            <person name="Pangilinan J."/>
            <person name="Riley R."/>
            <person name="LaButti K."/>
            <person name="Andreopoulos B."/>
            <person name="Lipzen A."/>
            <person name="Chen C."/>
            <person name="Yan M."/>
            <person name="Daum C."/>
            <person name="Ng V."/>
            <person name="Clum A."/>
            <person name="Steindorff A."/>
            <person name="Ohm R.A."/>
            <person name="Martin F."/>
            <person name="Silar P."/>
            <person name="Natvig D.O."/>
            <person name="Lalanne C."/>
            <person name="Gautier V."/>
            <person name="Ament-Velasquez S.L."/>
            <person name="Kruys A."/>
            <person name="Hutchinson M.I."/>
            <person name="Powell A.J."/>
            <person name="Barry K."/>
            <person name="Miller A.N."/>
            <person name="Grigoriev I.V."/>
            <person name="Debuchy R."/>
            <person name="Gladieux P."/>
            <person name="Hiltunen Thoren M."/>
            <person name="Johannesson H."/>
        </authorList>
    </citation>
    <scope>NUCLEOTIDE SEQUENCE</scope>
    <source>
        <strain evidence="11">PSN243</strain>
    </source>
</reference>
<dbReference type="GO" id="GO:0016020">
    <property type="term" value="C:membrane"/>
    <property type="evidence" value="ECO:0007669"/>
    <property type="project" value="InterPro"/>
</dbReference>
<keyword evidence="12" id="KW-1185">Reference proteome</keyword>
<dbReference type="FunFam" id="3.30.70.1350:FF:000001">
    <property type="entry name" value="Metal tolerance protein 11"/>
    <property type="match status" value="1"/>
</dbReference>
<dbReference type="SUPFAM" id="SSF160240">
    <property type="entry name" value="Cation efflux protein cytoplasmic domain-like"/>
    <property type="match status" value="1"/>
</dbReference>
<dbReference type="AlphaFoldDB" id="A0AAV9H1G2"/>
<dbReference type="Proteomes" id="UP001321760">
    <property type="component" value="Unassembled WGS sequence"/>
</dbReference>
<evidence type="ECO:0000259" key="9">
    <source>
        <dbReference type="Pfam" id="PF01545"/>
    </source>
</evidence>
<dbReference type="FunFam" id="1.20.1510.10:FF:000005">
    <property type="entry name" value="Putative Cation diffusion facilitator 1"/>
    <property type="match status" value="1"/>
</dbReference>
<gene>
    <name evidence="11" type="ORF">QBC34DRAFT_178595</name>
</gene>
<feature type="region of interest" description="Disordered" evidence="7">
    <location>
        <begin position="1"/>
        <end position="80"/>
    </location>
</feature>
<feature type="domain" description="Cation efflux protein transmembrane" evidence="9">
    <location>
        <begin position="126"/>
        <end position="312"/>
    </location>
</feature>
<dbReference type="InterPro" id="IPR036837">
    <property type="entry name" value="Cation_efflux_CTD_sf"/>
</dbReference>
<reference evidence="11" key="2">
    <citation type="submission" date="2023-05" db="EMBL/GenBank/DDBJ databases">
        <authorList>
            <consortium name="Lawrence Berkeley National Laboratory"/>
            <person name="Steindorff A."/>
            <person name="Hensen N."/>
            <person name="Bonometti L."/>
            <person name="Westerberg I."/>
            <person name="Brannstrom I.O."/>
            <person name="Guillou S."/>
            <person name="Cros-Aarteil S."/>
            <person name="Calhoun S."/>
            <person name="Haridas S."/>
            <person name="Kuo A."/>
            <person name="Mondo S."/>
            <person name="Pangilinan J."/>
            <person name="Riley R."/>
            <person name="Labutti K."/>
            <person name="Andreopoulos B."/>
            <person name="Lipzen A."/>
            <person name="Chen C."/>
            <person name="Yanf M."/>
            <person name="Daum C."/>
            <person name="Ng V."/>
            <person name="Clum A."/>
            <person name="Ohm R."/>
            <person name="Martin F."/>
            <person name="Silar P."/>
            <person name="Natvig D."/>
            <person name="Lalanne C."/>
            <person name="Gautier V."/>
            <person name="Ament-Velasquez S.L."/>
            <person name="Kruys A."/>
            <person name="Hutchinson M.I."/>
            <person name="Powell A.J."/>
            <person name="Barry K."/>
            <person name="Miller A.N."/>
            <person name="Grigoriev I.V."/>
            <person name="Debuchy R."/>
            <person name="Gladieux P."/>
            <person name="Thoren M.H."/>
            <person name="Johannesson H."/>
        </authorList>
    </citation>
    <scope>NUCLEOTIDE SEQUENCE</scope>
    <source>
        <strain evidence="11">PSN243</strain>
    </source>
</reference>
<evidence type="ECO:0000256" key="5">
    <source>
        <dbReference type="ARBA" id="ARBA00023065"/>
    </source>
</evidence>
<accession>A0AAV9H1G2</accession>
<feature type="transmembrane region" description="Helical" evidence="8">
    <location>
        <begin position="149"/>
        <end position="170"/>
    </location>
</feature>
<dbReference type="SUPFAM" id="SSF161111">
    <property type="entry name" value="Cation efflux protein transmembrane domain-like"/>
    <property type="match status" value="1"/>
</dbReference>
<evidence type="ECO:0000256" key="6">
    <source>
        <dbReference type="ARBA" id="ARBA00023136"/>
    </source>
</evidence>
<dbReference type="PANTHER" id="PTHR43840:SF13">
    <property type="entry name" value="CATION EFFLUX PROTEIN CYTOPLASMIC DOMAIN-CONTAINING PROTEIN"/>
    <property type="match status" value="1"/>
</dbReference>
<dbReference type="EMBL" id="MU865918">
    <property type="protein sequence ID" value="KAK4454152.1"/>
    <property type="molecule type" value="Genomic_DNA"/>
</dbReference>
<evidence type="ECO:0000256" key="3">
    <source>
        <dbReference type="ARBA" id="ARBA00022692"/>
    </source>
</evidence>
<dbReference type="Gene3D" id="3.30.70.1350">
    <property type="entry name" value="Cation efflux protein, cytoplasmic domain"/>
    <property type="match status" value="1"/>
</dbReference>
<proteinExistence type="predicted"/>
<feature type="transmembrane region" description="Helical" evidence="8">
    <location>
        <begin position="230"/>
        <end position="250"/>
    </location>
</feature>
<keyword evidence="2" id="KW-0813">Transport</keyword>
<evidence type="ECO:0000313" key="12">
    <source>
        <dbReference type="Proteomes" id="UP001321760"/>
    </source>
</evidence>
<sequence length="454" mass="50826">MASNNSTDAAPQQAAPATLQSSHIAPAATTAPGVLDDAILPAPNASGASSQTAGGDPLNYGQFKRQNTSSKQIKADHPAGNKKKIKKYYTRQNELIDKFLGAEDEEANKIEEDARYKPKIKFAVNASFAVNLFLFIMQLYAAIATGSLALFATAADAFMDLVSSFVMLVTSRMAQRASVYKYPVGRTRIETIGIILFCALMTTVAVQLLIESGRTLSSGPDESDELHILPLVFLGVAVVTKGSMMVYCFFYRRFPSVHIFFIDHRNDIFVNGFGLLMFIIGDRFVWYLDPIGAMIIALLILFSWTSNAFDQIWLLVGKAAPKEFISKLIYMCMTHDDRILKVDTCRAYHAGPNYYVEIDIIMEEETPLRISHDVAQELQRKIEGLSNVERAFVHTDYEHDHDPHEEHKPLYEKHHVVQAKKRPLKDVLLFRKKQINQDLAAVEQAEQAEQRASS</sequence>
<evidence type="ECO:0000256" key="4">
    <source>
        <dbReference type="ARBA" id="ARBA00022989"/>
    </source>
</evidence>
<dbReference type="Pfam" id="PF01545">
    <property type="entry name" value="Cation_efflux"/>
    <property type="match status" value="1"/>
</dbReference>
<evidence type="ECO:0000256" key="8">
    <source>
        <dbReference type="SAM" id="Phobius"/>
    </source>
</evidence>
<feature type="transmembrane region" description="Helical" evidence="8">
    <location>
        <begin position="122"/>
        <end position="143"/>
    </location>
</feature>
<dbReference type="InterPro" id="IPR002524">
    <property type="entry name" value="Cation_efflux"/>
</dbReference>
<evidence type="ECO:0000256" key="1">
    <source>
        <dbReference type="ARBA" id="ARBA00004127"/>
    </source>
</evidence>
<feature type="domain" description="Cation efflux protein cytoplasmic" evidence="10">
    <location>
        <begin position="323"/>
        <end position="396"/>
    </location>
</feature>
<name>A0AAV9H1G2_9PEZI</name>
<comment type="subcellular location">
    <subcellularLocation>
        <location evidence="1">Endomembrane system</location>
        <topology evidence="1">Multi-pass membrane protein</topology>
    </subcellularLocation>
</comment>
<keyword evidence="6 8" id="KW-0472">Membrane</keyword>
<keyword evidence="4 8" id="KW-1133">Transmembrane helix</keyword>
<dbReference type="PANTHER" id="PTHR43840">
    <property type="entry name" value="MITOCHONDRIAL METAL TRANSPORTER 1-RELATED"/>
    <property type="match status" value="1"/>
</dbReference>
<dbReference type="GO" id="GO:0012505">
    <property type="term" value="C:endomembrane system"/>
    <property type="evidence" value="ECO:0007669"/>
    <property type="project" value="UniProtKB-SubCell"/>
</dbReference>
<evidence type="ECO:0000259" key="10">
    <source>
        <dbReference type="Pfam" id="PF16916"/>
    </source>
</evidence>
<keyword evidence="3 8" id="KW-0812">Transmembrane</keyword>
<evidence type="ECO:0000256" key="7">
    <source>
        <dbReference type="SAM" id="MobiDB-lite"/>
    </source>
</evidence>
<protein>
    <submittedName>
        <fullName evidence="11">Cation efflux family-domain-containing protein</fullName>
    </submittedName>
</protein>
<organism evidence="11 12">
    <name type="scientific">Podospora aff. communis PSN243</name>
    <dbReference type="NCBI Taxonomy" id="3040156"/>
    <lineage>
        <taxon>Eukaryota</taxon>
        <taxon>Fungi</taxon>
        <taxon>Dikarya</taxon>
        <taxon>Ascomycota</taxon>
        <taxon>Pezizomycotina</taxon>
        <taxon>Sordariomycetes</taxon>
        <taxon>Sordariomycetidae</taxon>
        <taxon>Sordariales</taxon>
        <taxon>Podosporaceae</taxon>
        <taxon>Podospora</taxon>
    </lineage>
</organism>
<feature type="transmembrane region" description="Helical" evidence="8">
    <location>
        <begin position="191"/>
        <end position="210"/>
    </location>
</feature>
<evidence type="ECO:0000313" key="11">
    <source>
        <dbReference type="EMBL" id="KAK4454152.1"/>
    </source>
</evidence>
<comment type="caution">
    <text evidence="11">The sequence shown here is derived from an EMBL/GenBank/DDBJ whole genome shotgun (WGS) entry which is preliminary data.</text>
</comment>
<evidence type="ECO:0000256" key="2">
    <source>
        <dbReference type="ARBA" id="ARBA00022448"/>
    </source>
</evidence>
<dbReference type="GO" id="GO:0030003">
    <property type="term" value="P:intracellular monoatomic cation homeostasis"/>
    <property type="evidence" value="ECO:0007669"/>
    <property type="project" value="UniProtKB-ARBA"/>
</dbReference>